<keyword evidence="1" id="KW-0880">Kelch repeat</keyword>
<reference evidence="4" key="1">
    <citation type="submission" date="2025-08" db="UniProtKB">
        <authorList>
            <consortium name="Ensembl"/>
        </authorList>
    </citation>
    <scope>IDENTIFICATION</scope>
</reference>
<dbReference type="SMART" id="SM00612">
    <property type="entry name" value="Kelch"/>
    <property type="match status" value="2"/>
</dbReference>
<reference evidence="4" key="2">
    <citation type="submission" date="2025-09" db="UniProtKB">
        <authorList>
            <consortium name="Ensembl"/>
        </authorList>
    </citation>
    <scope>IDENTIFICATION</scope>
</reference>
<proteinExistence type="predicted"/>
<keyword evidence="3" id="KW-0472">Membrane</keyword>
<keyword evidence="2" id="KW-0677">Repeat</keyword>
<dbReference type="InterPro" id="IPR015915">
    <property type="entry name" value="Kelch-typ_b-propeller"/>
</dbReference>
<protein>
    <submittedName>
        <fullName evidence="4">Uncharacterized protein</fullName>
    </submittedName>
</protein>
<dbReference type="PANTHER" id="PTHR46344:SF27">
    <property type="entry name" value="KELCH REPEAT SUPERFAMILY PROTEIN"/>
    <property type="match status" value="1"/>
</dbReference>
<keyword evidence="3" id="KW-1133">Transmembrane helix</keyword>
<dbReference type="SUPFAM" id="SSF117281">
    <property type="entry name" value="Kelch motif"/>
    <property type="match status" value="1"/>
</dbReference>
<evidence type="ECO:0000313" key="4">
    <source>
        <dbReference type="Ensembl" id="ENSGWIP00000037328.1"/>
    </source>
</evidence>
<dbReference type="Pfam" id="PF01344">
    <property type="entry name" value="Kelch_1"/>
    <property type="match status" value="2"/>
</dbReference>
<keyword evidence="3" id="KW-0812">Transmembrane</keyword>
<name>A0A8C5H038_GOUWI</name>
<evidence type="ECO:0000256" key="2">
    <source>
        <dbReference type="ARBA" id="ARBA00022737"/>
    </source>
</evidence>
<dbReference type="Gene3D" id="2.120.10.80">
    <property type="entry name" value="Kelch-type beta propeller"/>
    <property type="match status" value="1"/>
</dbReference>
<sequence length="134" mass="15206">MLLHCGWWFQILNTAEHYNPDTNQWTLITPMGTHRFKLGVVAYMGHIFAVGGSDGFRDLSSAEAYDPVTNTWYDVPEMVHRHSYFDIAVMNNPSSLELKVQNLGKITLVGFCVGILVHFAQCFVVTHLHPQTIK</sequence>
<dbReference type="Ensembl" id="ENSGWIT00000040651.1">
    <property type="protein sequence ID" value="ENSGWIP00000037328.1"/>
    <property type="gene ID" value="ENSGWIG00000019186.1"/>
</dbReference>
<dbReference type="InterPro" id="IPR006652">
    <property type="entry name" value="Kelch_1"/>
</dbReference>
<evidence type="ECO:0000313" key="5">
    <source>
        <dbReference type="Proteomes" id="UP000694680"/>
    </source>
</evidence>
<evidence type="ECO:0000256" key="1">
    <source>
        <dbReference type="ARBA" id="ARBA00022441"/>
    </source>
</evidence>
<dbReference type="PANTHER" id="PTHR46344">
    <property type="entry name" value="OS02G0202900 PROTEIN"/>
    <property type="match status" value="1"/>
</dbReference>
<feature type="transmembrane region" description="Helical" evidence="3">
    <location>
        <begin position="106"/>
        <end position="128"/>
    </location>
</feature>
<keyword evidence="5" id="KW-1185">Reference proteome</keyword>
<accession>A0A8C5H038</accession>
<dbReference type="AlphaFoldDB" id="A0A8C5H038"/>
<dbReference type="Proteomes" id="UP000694680">
    <property type="component" value="Unassembled WGS sequence"/>
</dbReference>
<organism evidence="4 5">
    <name type="scientific">Gouania willdenowi</name>
    <name type="common">Blunt-snouted clingfish</name>
    <name type="synonym">Lepadogaster willdenowi</name>
    <dbReference type="NCBI Taxonomy" id="441366"/>
    <lineage>
        <taxon>Eukaryota</taxon>
        <taxon>Metazoa</taxon>
        <taxon>Chordata</taxon>
        <taxon>Craniata</taxon>
        <taxon>Vertebrata</taxon>
        <taxon>Euteleostomi</taxon>
        <taxon>Actinopterygii</taxon>
        <taxon>Neopterygii</taxon>
        <taxon>Teleostei</taxon>
        <taxon>Neoteleostei</taxon>
        <taxon>Acanthomorphata</taxon>
        <taxon>Ovalentaria</taxon>
        <taxon>Blenniimorphae</taxon>
        <taxon>Blenniiformes</taxon>
        <taxon>Gobiesocoidei</taxon>
        <taxon>Gobiesocidae</taxon>
        <taxon>Gobiesocinae</taxon>
        <taxon>Gouania</taxon>
    </lineage>
</organism>
<evidence type="ECO:0000256" key="3">
    <source>
        <dbReference type="SAM" id="Phobius"/>
    </source>
</evidence>